<comment type="similarity">
    <text evidence="2 7">Belongs to the group II decarboxylase family.</text>
</comment>
<dbReference type="InterPro" id="IPR002129">
    <property type="entry name" value="PyrdxlP-dep_de-COase"/>
</dbReference>
<evidence type="ECO:0000313" key="8">
    <source>
        <dbReference type="EMBL" id="KAF4966985.1"/>
    </source>
</evidence>
<evidence type="ECO:0000256" key="6">
    <source>
        <dbReference type="PIRSR" id="PIRSR602129-50"/>
    </source>
</evidence>
<dbReference type="InterPro" id="IPR015424">
    <property type="entry name" value="PyrdxlP-dep_Trfase"/>
</dbReference>
<evidence type="ECO:0000256" key="5">
    <source>
        <dbReference type="ARBA" id="ARBA00023239"/>
    </source>
</evidence>
<dbReference type="Gene3D" id="3.90.1150.10">
    <property type="entry name" value="Aspartate Aminotransferase, domain 1"/>
    <property type="match status" value="1"/>
</dbReference>
<evidence type="ECO:0000256" key="2">
    <source>
        <dbReference type="ARBA" id="ARBA00009533"/>
    </source>
</evidence>
<dbReference type="Pfam" id="PF00282">
    <property type="entry name" value="Pyridoxal_deC"/>
    <property type="match status" value="1"/>
</dbReference>
<dbReference type="GO" id="GO:0016831">
    <property type="term" value="F:carboxy-lyase activity"/>
    <property type="evidence" value="ECO:0007669"/>
    <property type="project" value="UniProtKB-KW"/>
</dbReference>
<dbReference type="InterPro" id="IPR010977">
    <property type="entry name" value="Aromatic_deC"/>
</dbReference>
<name>A0A8H4U014_9HYPO</name>
<keyword evidence="9" id="KW-1185">Reference proteome</keyword>
<dbReference type="PRINTS" id="PR00800">
    <property type="entry name" value="YHDCRBOXLASE"/>
</dbReference>
<gene>
    <name evidence="8" type="ORF">FSARC_5393</name>
</gene>
<evidence type="ECO:0000313" key="9">
    <source>
        <dbReference type="Proteomes" id="UP000622797"/>
    </source>
</evidence>
<keyword evidence="3" id="KW-0210">Decarboxylase</keyword>
<comment type="caution">
    <text evidence="8">The sequence shown here is derived from an EMBL/GenBank/DDBJ whole genome shotgun (WGS) entry which is preliminary data.</text>
</comment>
<proteinExistence type="inferred from homology"/>
<keyword evidence="4 6" id="KW-0663">Pyridoxal phosphate</keyword>
<protein>
    <recommendedName>
        <fullName evidence="10">Aromatic-L-amino-acid decarboxylase</fullName>
    </recommendedName>
</protein>
<evidence type="ECO:0000256" key="7">
    <source>
        <dbReference type="RuleBase" id="RU000382"/>
    </source>
</evidence>
<dbReference type="EMBL" id="JABEXW010000259">
    <property type="protein sequence ID" value="KAF4966985.1"/>
    <property type="molecule type" value="Genomic_DNA"/>
</dbReference>
<dbReference type="Gene3D" id="3.40.640.10">
    <property type="entry name" value="Type I PLP-dependent aspartate aminotransferase-like (Major domain)"/>
    <property type="match status" value="1"/>
</dbReference>
<reference evidence="8" key="2">
    <citation type="submission" date="2020-05" db="EMBL/GenBank/DDBJ databases">
        <authorList>
            <person name="Kim H.-S."/>
            <person name="Proctor R.H."/>
            <person name="Brown D.W."/>
        </authorList>
    </citation>
    <scope>NUCLEOTIDE SEQUENCE</scope>
    <source>
        <strain evidence="8">NRRL 20472</strain>
    </source>
</reference>
<sequence>MPSNSAMDLEGFREAARSSIDDIVNYYQNITEQRVVPDVQPGYLRELIPHSPPIEGQQWNDIQRDIETKIMPGITHWQSPNFMAFFPCSSSFPGMLGELWSSAFNGSVFNWICSPAATELETIITDWLAEMFNLPETYKSTGSTLGGGVIHGTASEAILTVMVAARDKYLREATQDVPEDQLDDAMADARNKLVALGSATTHSSTKKAARVCGVRFMEIPVLAKNNFALTGADVKAAVEQARAKGLTPFYLTATLGTTDCCACDDFESIADALQEVAPPGKGEVWVHLDAAYAGAALVCPEYHHFTAQFHRFHSFNMNMHKWLLTNFDCSVSFVQQRKHFVDAFSMTPPYLKNEHSESGLVTDYRDWQIPLGRRFRSLKVWFVIRIFGVKGLQEHIRKGIRHGDLFAQLVKDKSDLFKIVAVPRFSLVVLRLRGHKGASAAEQNTLTEKVFTSISEDRKIYLTSTVLDGGIYAIRFCLSAAFVEEVHVRNAFDILVEKTEEVLGIKQ</sequence>
<feature type="modified residue" description="N6-(pyridoxal phosphate)lysine" evidence="6">
    <location>
        <position position="321"/>
    </location>
</feature>
<dbReference type="AlphaFoldDB" id="A0A8H4U014"/>
<comment type="cofactor">
    <cofactor evidence="1 6 7">
        <name>pyridoxal 5'-phosphate</name>
        <dbReference type="ChEBI" id="CHEBI:597326"/>
    </cofactor>
</comment>
<dbReference type="GO" id="GO:0030170">
    <property type="term" value="F:pyridoxal phosphate binding"/>
    <property type="evidence" value="ECO:0007669"/>
    <property type="project" value="InterPro"/>
</dbReference>
<evidence type="ECO:0008006" key="10">
    <source>
        <dbReference type="Google" id="ProtNLM"/>
    </source>
</evidence>
<dbReference type="InterPro" id="IPR015422">
    <property type="entry name" value="PyrdxlP-dep_Trfase_small"/>
</dbReference>
<dbReference type="Proteomes" id="UP000622797">
    <property type="component" value="Unassembled WGS sequence"/>
</dbReference>
<dbReference type="GO" id="GO:0006520">
    <property type="term" value="P:amino acid metabolic process"/>
    <property type="evidence" value="ECO:0007669"/>
    <property type="project" value="InterPro"/>
</dbReference>
<evidence type="ECO:0000256" key="3">
    <source>
        <dbReference type="ARBA" id="ARBA00022793"/>
    </source>
</evidence>
<accession>A0A8H4U014</accession>
<dbReference type="PANTHER" id="PTHR11999:SF70">
    <property type="entry name" value="MIP05841P"/>
    <property type="match status" value="1"/>
</dbReference>
<organism evidence="8 9">
    <name type="scientific">Fusarium sarcochroum</name>
    <dbReference type="NCBI Taxonomy" id="1208366"/>
    <lineage>
        <taxon>Eukaryota</taxon>
        <taxon>Fungi</taxon>
        <taxon>Dikarya</taxon>
        <taxon>Ascomycota</taxon>
        <taxon>Pezizomycotina</taxon>
        <taxon>Sordariomycetes</taxon>
        <taxon>Hypocreomycetidae</taxon>
        <taxon>Hypocreales</taxon>
        <taxon>Nectriaceae</taxon>
        <taxon>Fusarium</taxon>
        <taxon>Fusarium lateritium species complex</taxon>
    </lineage>
</organism>
<dbReference type="InterPro" id="IPR015421">
    <property type="entry name" value="PyrdxlP-dep_Trfase_major"/>
</dbReference>
<dbReference type="GO" id="GO:0005737">
    <property type="term" value="C:cytoplasm"/>
    <property type="evidence" value="ECO:0007669"/>
    <property type="project" value="TreeGrafter"/>
</dbReference>
<reference evidence="8" key="1">
    <citation type="journal article" date="2020" name="BMC Genomics">
        <title>Correction to: Identification and distribution of gene clusters required for synthesis of sphingolipid metabolism inhibitors in diverse species of the filamentous fungus Fusarium.</title>
        <authorList>
            <person name="Kim H.S."/>
            <person name="Lohmar J.M."/>
            <person name="Busman M."/>
            <person name="Brown D.W."/>
            <person name="Naumann T.A."/>
            <person name="Divon H.H."/>
            <person name="Lysoe E."/>
            <person name="Uhlig S."/>
            <person name="Proctor R.H."/>
        </authorList>
    </citation>
    <scope>NUCLEOTIDE SEQUENCE</scope>
    <source>
        <strain evidence="8">NRRL 20472</strain>
    </source>
</reference>
<dbReference type="PANTHER" id="PTHR11999">
    <property type="entry name" value="GROUP II PYRIDOXAL-5-PHOSPHATE DECARBOXYLASE"/>
    <property type="match status" value="1"/>
</dbReference>
<keyword evidence="5 7" id="KW-0456">Lyase</keyword>
<dbReference type="OrthoDB" id="639767at2759"/>
<evidence type="ECO:0000256" key="1">
    <source>
        <dbReference type="ARBA" id="ARBA00001933"/>
    </source>
</evidence>
<dbReference type="Gene3D" id="1.20.1340.10">
    <property type="entry name" value="dopa decarboxylase, N-terminal domain"/>
    <property type="match status" value="1"/>
</dbReference>
<dbReference type="SUPFAM" id="SSF53383">
    <property type="entry name" value="PLP-dependent transferases"/>
    <property type="match status" value="1"/>
</dbReference>
<evidence type="ECO:0000256" key="4">
    <source>
        <dbReference type="ARBA" id="ARBA00022898"/>
    </source>
</evidence>
<dbReference type="GO" id="GO:0019752">
    <property type="term" value="P:carboxylic acid metabolic process"/>
    <property type="evidence" value="ECO:0007669"/>
    <property type="project" value="InterPro"/>
</dbReference>